<organism evidence="4 5">
    <name type="scientific">Glarea lozoyensis (strain ATCC 20868 / MF5171)</name>
    <dbReference type="NCBI Taxonomy" id="1116229"/>
    <lineage>
        <taxon>Eukaryota</taxon>
        <taxon>Fungi</taxon>
        <taxon>Dikarya</taxon>
        <taxon>Ascomycota</taxon>
        <taxon>Pezizomycotina</taxon>
        <taxon>Leotiomycetes</taxon>
        <taxon>Helotiales</taxon>
        <taxon>Helotiaceae</taxon>
        <taxon>Glarea</taxon>
    </lineage>
</organism>
<gene>
    <name evidence="4" type="ORF">GLAREA_09362</name>
</gene>
<keyword evidence="1" id="KW-0285">Flavoprotein</keyword>
<dbReference type="SUPFAM" id="SSF51905">
    <property type="entry name" value="FAD/NAD(P)-binding domain"/>
    <property type="match status" value="1"/>
</dbReference>
<dbReference type="Proteomes" id="UP000016922">
    <property type="component" value="Unassembled WGS sequence"/>
</dbReference>
<keyword evidence="3" id="KW-0560">Oxidoreductase</keyword>
<dbReference type="InterPro" id="IPR050346">
    <property type="entry name" value="FMO-like"/>
</dbReference>
<dbReference type="OMA" id="WSKARCY"/>
<dbReference type="EMBL" id="KE145368">
    <property type="protein sequence ID" value="EPE28242.1"/>
    <property type="molecule type" value="Genomic_DNA"/>
</dbReference>
<dbReference type="GO" id="GO:0016491">
    <property type="term" value="F:oxidoreductase activity"/>
    <property type="evidence" value="ECO:0007669"/>
    <property type="project" value="UniProtKB-KW"/>
</dbReference>
<evidence type="ECO:0000256" key="2">
    <source>
        <dbReference type="ARBA" id="ARBA00022827"/>
    </source>
</evidence>
<dbReference type="RefSeq" id="XP_008084150.1">
    <property type="nucleotide sequence ID" value="XM_008085959.1"/>
</dbReference>
<name>S3CP42_GLAL2</name>
<dbReference type="InterPro" id="IPR036188">
    <property type="entry name" value="FAD/NAD-bd_sf"/>
</dbReference>
<evidence type="ECO:0000313" key="5">
    <source>
        <dbReference type="Proteomes" id="UP000016922"/>
    </source>
</evidence>
<dbReference type="AlphaFoldDB" id="S3CP42"/>
<keyword evidence="5" id="KW-1185">Reference proteome</keyword>
<dbReference type="Pfam" id="PF13738">
    <property type="entry name" value="Pyr_redox_3"/>
    <property type="match status" value="1"/>
</dbReference>
<evidence type="ECO:0000313" key="4">
    <source>
        <dbReference type="EMBL" id="EPE28242.1"/>
    </source>
</evidence>
<keyword evidence="2" id="KW-0274">FAD</keyword>
<sequence length="595" mass="67648">MASEHHEVILIGAGYGGLAAAKTYLAVRPSIDLLVIDREAGVGGVWAKNRIYEGLRYEWPTPGANFSDFDMRKQFGMETWEHISGTRMNEYLVRYAERFNIIEKCRFNVNVLDIERDGAQWKIIVRTTSSPSPKSLICDKLIVATGMNSKPKTPELDLSKFDGFSFHSIDMASQYERMIASEVKHVTVVGGHKTALETVGLAARAGKKVEWLIREEGGGTPWMMQATNPDGSFALKPVMIRCFSKFGTSVYKSDQWLNRFFHSGQWALGTWFINWFWKMGTNRVLGDRFKSENGAKLKPKSPSSFWLNPGGTILQEQDLEVLRMIDENQLINVKIAHITQAHGNGVLLNTGEKFETDGIVFCTGWDLSAPPLFSDKLTSDLGLPTPLQSLSAEEIKYWDNLDQPAEDKLVKLYAFLEQPPPSIFVPISTLSPFRLYRQMVPPKLAACDDNSLIFLTNYSTGQVPRTSEIYALWAVAYLENLLPDDTKDILSDKHQMDCDIALNEAYRKKRFLNAHPVRLSVAETSEHDENVLRDLGLRNDRKRMRMPTGWKGWFGLKAWWAEWFEPYFPEEYDGIVDEFLEQVARRSEQAGSQKN</sequence>
<protein>
    <submittedName>
        <fullName evidence="4">FAD/NAD(P)-binding protein</fullName>
    </submittedName>
</protein>
<dbReference type="Gene3D" id="3.50.50.60">
    <property type="entry name" value="FAD/NAD(P)-binding domain"/>
    <property type="match status" value="1"/>
</dbReference>
<dbReference type="KEGG" id="glz:GLAREA_09362"/>
<accession>S3CP42</accession>
<reference evidence="4 5" key="1">
    <citation type="journal article" date="2013" name="BMC Genomics">
        <title>Genomics-driven discovery of the pneumocandin biosynthetic gene cluster in the fungus Glarea lozoyensis.</title>
        <authorList>
            <person name="Chen L."/>
            <person name="Yue Q."/>
            <person name="Zhang X."/>
            <person name="Xiang M."/>
            <person name="Wang C."/>
            <person name="Li S."/>
            <person name="Che Y."/>
            <person name="Ortiz-Lopez F.J."/>
            <person name="Bills G.F."/>
            <person name="Liu X."/>
            <person name="An Z."/>
        </authorList>
    </citation>
    <scope>NUCLEOTIDE SEQUENCE [LARGE SCALE GENOMIC DNA]</scope>
    <source>
        <strain evidence="5">ATCC 20868 / MF5171</strain>
    </source>
</reference>
<dbReference type="OrthoDB" id="2915840at2759"/>
<evidence type="ECO:0000256" key="3">
    <source>
        <dbReference type="ARBA" id="ARBA00023002"/>
    </source>
</evidence>
<dbReference type="GeneID" id="19468410"/>
<dbReference type="eggNOG" id="KOG1399">
    <property type="taxonomic scope" value="Eukaryota"/>
</dbReference>
<proteinExistence type="predicted"/>
<dbReference type="HOGENOM" id="CLU_019225_1_0_1"/>
<dbReference type="PRINTS" id="PR00411">
    <property type="entry name" value="PNDRDTASEI"/>
</dbReference>
<dbReference type="PANTHER" id="PTHR23023">
    <property type="entry name" value="DIMETHYLANILINE MONOOXYGENASE"/>
    <property type="match status" value="1"/>
</dbReference>
<evidence type="ECO:0000256" key="1">
    <source>
        <dbReference type="ARBA" id="ARBA00022630"/>
    </source>
</evidence>